<accession>A0A0G4I6F0</accession>
<dbReference type="AlphaFoldDB" id="A0A0G4I6F0"/>
<dbReference type="VEuPathDB" id="CryptoDB:Cvel_11397"/>
<evidence type="ECO:0000313" key="2">
    <source>
        <dbReference type="EMBL" id="CEM52617.1"/>
    </source>
</evidence>
<protein>
    <submittedName>
        <fullName evidence="2">Uncharacterized protein</fullName>
    </submittedName>
</protein>
<feature type="region of interest" description="Disordered" evidence="1">
    <location>
        <begin position="1"/>
        <end position="20"/>
    </location>
</feature>
<dbReference type="EMBL" id="CDMZ01005307">
    <property type="protein sequence ID" value="CEM52617.1"/>
    <property type="molecule type" value="Genomic_DNA"/>
</dbReference>
<proteinExistence type="predicted"/>
<sequence length="806" mass="91389">MGEKFDNSQDPFIPTKDPRVPIAPVLPPPPPFIPTPGGQLVWNPAFAPQVYPPPFQTPNGPLAHPLAAAVANMVKQELETEDYDDVELHPLEMRPPPEGMKIQRAVPKYKKMFVSTKRSKMYEDAMERSKLDDLWRAPCEQNLRALEGAKDKILSFFPERNYIAPRMTCRTMRDMIDKNPNFNPEFPTNETFIPGFLQYATPEILKWLSSDRVLCPPERFVYIAGYLGNPNLLKAQEEDEDEDMIPNAFEGEGEEGASAKVAPAHKRHELPESADEFDIDLEADVKELPMNVQRIRRLTNLISFCKGAISGEQAELLKKYLPRLPREICRNEIMEALGVKALEAQASVEILKLLIAHGWEGIRKRHLPLLSKTARNDIGLRFTQWSDAKLLEEIRSPDGGRIHPRTTKAMFFALRGDIEAIIRSGFEEAANDPTICLLISEAFLVSNFDMLAIEFIKSEEGKAFRRQGGATYMQTMQEQCHSLMQCAVRMGKMNFLTWMRGQKAYSQMGHAPPFPWCREFVKTAITAKNADMLRFACGGTEATENPPTFCKFEMRVLAAKVGDVPCLEWLRDRTGSMDKWDATVCKTAVENESWAALKWLRTQTPPAPWKIAWSLSHDPIPQREYDTEVIKVATRWQDAHPPPPPYPLHSYLSKHIIENITSRNSLFACRRALDSRNWIFFTWLVNLGGSTMGDLCKSKLTSSMIDTIVQNWINVLYEKASTNSVELLTRAFECGQADKVLGEIYREMKGLVDCLIWVKRGALQIPIQKEHLKFLGRLADALEEAGVEGASFTHISLKGIEDIPKK</sequence>
<gene>
    <name evidence="2" type="ORF">Cvel_11397</name>
</gene>
<name>A0A0G4I6F0_9ALVE</name>
<evidence type="ECO:0000256" key="1">
    <source>
        <dbReference type="SAM" id="MobiDB-lite"/>
    </source>
</evidence>
<organism evidence="2">
    <name type="scientific">Chromera velia CCMP2878</name>
    <dbReference type="NCBI Taxonomy" id="1169474"/>
    <lineage>
        <taxon>Eukaryota</taxon>
        <taxon>Sar</taxon>
        <taxon>Alveolata</taxon>
        <taxon>Colpodellida</taxon>
        <taxon>Chromeraceae</taxon>
        <taxon>Chromera</taxon>
    </lineage>
</organism>
<reference evidence="2" key="1">
    <citation type="submission" date="2014-11" db="EMBL/GenBank/DDBJ databases">
        <authorList>
            <person name="Otto D Thomas"/>
            <person name="Naeem Raeece"/>
        </authorList>
    </citation>
    <scope>NUCLEOTIDE SEQUENCE</scope>
</reference>